<dbReference type="RefSeq" id="XP_005771946.1">
    <property type="nucleotide sequence ID" value="XM_005771889.1"/>
</dbReference>
<name>A0A0D3J7N2_EMIH1</name>
<dbReference type="SUPFAM" id="SSF53335">
    <property type="entry name" value="S-adenosyl-L-methionine-dependent methyltransferases"/>
    <property type="match status" value="1"/>
</dbReference>
<reference evidence="2" key="1">
    <citation type="journal article" date="2013" name="Nature">
        <title>Pan genome of the phytoplankton Emiliania underpins its global distribution.</title>
        <authorList>
            <person name="Read B.A."/>
            <person name="Kegel J."/>
            <person name="Klute M.J."/>
            <person name="Kuo A."/>
            <person name="Lefebvre S.C."/>
            <person name="Maumus F."/>
            <person name="Mayer C."/>
            <person name="Miller J."/>
            <person name="Monier A."/>
            <person name="Salamov A."/>
            <person name="Young J."/>
            <person name="Aguilar M."/>
            <person name="Claverie J.M."/>
            <person name="Frickenhaus S."/>
            <person name="Gonzalez K."/>
            <person name="Herman E.K."/>
            <person name="Lin Y.C."/>
            <person name="Napier J."/>
            <person name="Ogata H."/>
            <person name="Sarno A.F."/>
            <person name="Shmutz J."/>
            <person name="Schroeder D."/>
            <person name="de Vargas C."/>
            <person name="Verret F."/>
            <person name="von Dassow P."/>
            <person name="Valentin K."/>
            <person name="Van de Peer Y."/>
            <person name="Wheeler G."/>
            <person name="Dacks J.B."/>
            <person name="Delwiche C.F."/>
            <person name="Dyhrman S.T."/>
            <person name="Glockner G."/>
            <person name="John U."/>
            <person name="Richards T."/>
            <person name="Worden A.Z."/>
            <person name="Zhang X."/>
            <person name="Grigoriev I.V."/>
            <person name="Allen A.E."/>
            <person name="Bidle K."/>
            <person name="Borodovsky M."/>
            <person name="Bowler C."/>
            <person name="Brownlee C."/>
            <person name="Cock J.M."/>
            <person name="Elias M."/>
            <person name="Gladyshev V.N."/>
            <person name="Groth M."/>
            <person name="Guda C."/>
            <person name="Hadaegh A."/>
            <person name="Iglesias-Rodriguez M.D."/>
            <person name="Jenkins J."/>
            <person name="Jones B.M."/>
            <person name="Lawson T."/>
            <person name="Leese F."/>
            <person name="Lindquist E."/>
            <person name="Lobanov A."/>
            <person name="Lomsadze A."/>
            <person name="Malik S.B."/>
            <person name="Marsh M.E."/>
            <person name="Mackinder L."/>
            <person name="Mock T."/>
            <person name="Mueller-Roeber B."/>
            <person name="Pagarete A."/>
            <person name="Parker M."/>
            <person name="Probert I."/>
            <person name="Quesneville H."/>
            <person name="Raines C."/>
            <person name="Rensing S.A."/>
            <person name="Riano-Pachon D.M."/>
            <person name="Richier S."/>
            <person name="Rokitta S."/>
            <person name="Shiraiwa Y."/>
            <person name="Soanes D.M."/>
            <person name="van der Giezen M."/>
            <person name="Wahlund T.M."/>
            <person name="Williams B."/>
            <person name="Wilson W."/>
            <person name="Wolfe G."/>
            <person name="Wurch L.L."/>
        </authorList>
    </citation>
    <scope>NUCLEOTIDE SEQUENCE</scope>
</reference>
<dbReference type="Gene3D" id="3.40.50.150">
    <property type="entry name" value="Vaccinia Virus protein VP39"/>
    <property type="match status" value="1"/>
</dbReference>
<reference evidence="1" key="2">
    <citation type="submission" date="2024-10" db="UniProtKB">
        <authorList>
            <consortium name="EnsemblProtists"/>
        </authorList>
    </citation>
    <scope>IDENTIFICATION</scope>
</reference>
<accession>A0A0D3J7N2</accession>
<evidence type="ECO:0000313" key="2">
    <source>
        <dbReference type="Proteomes" id="UP000013827"/>
    </source>
</evidence>
<dbReference type="EnsemblProtists" id="EOD19517">
    <property type="protein sequence ID" value="EOD19517"/>
    <property type="gene ID" value="EMIHUDRAFT_209088"/>
</dbReference>
<sequence>MRSAAPPSTSSTGRMPSPSAAAKQLAFRQADFICTCPPYFDLEVYDGGANDLSMLPSYDAFLVKYSRIIKEAAKLLRPTQLAAFVVGNRAGRQMAATSKWVQVHQDTLVVVKGDRFTTKEAKRAGIDASGSGIAGL</sequence>
<dbReference type="KEGG" id="ehx:EMIHUDRAFT_209088"/>
<dbReference type="AlphaFoldDB" id="A0A0D3J7N2"/>
<dbReference type="InterPro" id="IPR029063">
    <property type="entry name" value="SAM-dependent_MTases_sf"/>
</dbReference>
<dbReference type="HOGENOM" id="CLU_1879311_0_0_1"/>
<organism evidence="1 2">
    <name type="scientific">Emiliania huxleyi (strain CCMP1516)</name>
    <dbReference type="NCBI Taxonomy" id="280463"/>
    <lineage>
        <taxon>Eukaryota</taxon>
        <taxon>Haptista</taxon>
        <taxon>Haptophyta</taxon>
        <taxon>Prymnesiophyceae</taxon>
        <taxon>Isochrysidales</taxon>
        <taxon>Noelaerhabdaceae</taxon>
        <taxon>Emiliania</taxon>
    </lineage>
</organism>
<dbReference type="GeneID" id="17265018"/>
<evidence type="ECO:0000313" key="1">
    <source>
        <dbReference type="EnsemblProtists" id="EOD19517"/>
    </source>
</evidence>
<dbReference type="PaxDb" id="2903-EOD19517"/>
<proteinExistence type="predicted"/>
<keyword evidence="2" id="KW-1185">Reference proteome</keyword>
<protein>
    <submittedName>
        <fullName evidence="1">Uncharacterized protein</fullName>
    </submittedName>
</protein>
<dbReference type="Proteomes" id="UP000013827">
    <property type="component" value="Unassembled WGS sequence"/>
</dbReference>